<name>A0AAV2NU81_9HYME</name>
<proteinExistence type="predicted"/>
<organism evidence="1 2">
    <name type="scientific">Lasius platythorax</name>
    <dbReference type="NCBI Taxonomy" id="488582"/>
    <lineage>
        <taxon>Eukaryota</taxon>
        <taxon>Metazoa</taxon>
        <taxon>Ecdysozoa</taxon>
        <taxon>Arthropoda</taxon>
        <taxon>Hexapoda</taxon>
        <taxon>Insecta</taxon>
        <taxon>Pterygota</taxon>
        <taxon>Neoptera</taxon>
        <taxon>Endopterygota</taxon>
        <taxon>Hymenoptera</taxon>
        <taxon>Apocrita</taxon>
        <taxon>Aculeata</taxon>
        <taxon>Formicoidea</taxon>
        <taxon>Formicidae</taxon>
        <taxon>Formicinae</taxon>
        <taxon>Lasius</taxon>
        <taxon>Lasius</taxon>
    </lineage>
</organism>
<protein>
    <submittedName>
        <fullName evidence="1">Uncharacterized protein</fullName>
    </submittedName>
</protein>
<sequence length="100" mass="11460">MQVLSQRNSKEHVRRYACRPSLIFSPFGVCAPISSRDSTSRRGGCRCVVLQKMRRWDSVGRHLTTAKNMKKGEVAEEERTLERRNKATITLVLQLTVRVS</sequence>
<dbReference type="Proteomes" id="UP001497644">
    <property type="component" value="Chromosome 5"/>
</dbReference>
<dbReference type="AlphaFoldDB" id="A0AAV2NU81"/>
<evidence type="ECO:0000313" key="1">
    <source>
        <dbReference type="EMBL" id="CAL1684080.1"/>
    </source>
</evidence>
<dbReference type="EMBL" id="OZ034828">
    <property type="protein sequence ID" value="CAL1684080.1"/>
    <property type="molecule type" value="Genomic_DNA"/>
</dbReference>
<accession>A0AAV2NU81</accession>
<evidence type="ECO:0000313" key="2">
    <source>
        <dbReference type="Proteomes" id="UP001497644"/>
    </source>
</evidence>
<gene>
    <name evidence="1" type="ORF">LPLAT_LOCUS9783</name>
</gene>
<keyword evidence="2" id="KW-1185">Reference proteome</keyword>
<reference evidence="1" key="1">
    <citation type="submission" date="2024-04" db="EMBL/GenBank/DDBJ databases">
        <authorList>
            <consortium name="Molecular Ecology Group"/>
        </authorList>
    </citation>
    <scope>NUCLEOTIDE SEQUENCE</scope>
</reference>